<dbReference type="EMBL" id="BGPR01000295">
    <property type="protein sequence ID" value="GBM11138.1"/>
    <property type="molecule type" value="Genomic_DNA"/>
</dbReference>
<organism evidence="1 2">
    <name type="scientific">Araneus ventricosus</name>
    <name type="common">Orbweaver spider</name>
    <name type="synonym">Epeira ventricosa</name>
    <dbReference type="NCBI Taxonomy" id="182803"/>
    <lineage>
        <taxon>Eukaryota</taxon>
        <taxon>Metazoa</taxon>
        <taxon>Ecdysozoa</taxon>
        <taxon>Arthropoda</taxon>
        <taxon>Chelicerata</taxon>
        <taxon>Arachnida</taxon>
        <taxon>Araneae</taxon>
        <taxon>Araneomorphae</taxon>
        <taxon>Entelegynae</taxon>
        <taxon>Araneoidea</taxon>
        <taxon>Araneidae</taxon>
        <taxon>Araneus</taxon>
    </lineage>
</organism>
<gene>
    <name evidence="1" type="ORF">AVEN_243011_1</name>
</gene>
<evidence type="ECO:0000313" key="1">
    <source>
        <dbReference type="EMBL" id="GBM11138.1"/>
    </source>
</evidence>
<dbReference type="Proteomes" id="UP000499080">
    <property type="component" value="Unassembled WGS sequence"/>
</dbReference>
<proteinExistence type="predicted"/>
<dbReference type="OrthoDB" id="6427852at2759"/>
<comment type="caution">
    <text evidence="1">The sequence shown here is derived from an EMBL/GenBank/DDBJ whole genome shotgun (WGS) entry which is preliminary data.</text>
</comment>
<name>A0A4Y2D5A3_ARAVE</name>
<accession>A0A4Y2D5A3</accession>
<reference evidence="1 2" key="1">
    <citation type="journal article" date="2019" name="Sci. Rep.">
        <title>Orb-weaving spider Araneus ventricosus genome elucidates the spidroin gene catalogue.</title>
        <authorList>
            <person name="Kono N."/>
            <person name="Nakamura H."/>
            <person name="Ohtoshi R."/>
            <person name="Moran D.A.P."/>
            <person name="Shinohara A."/>
            <person name="Yoshida Y."/>
            <person name="Fujiwara M."/>
            <person name="Mori M."/>
            <person name="Tomita M."/>
            <person name="Arakawa K."/>
        </authorList>
    </citation>
    <scope>NUCLEOTIDE SEQUENCE [LARGE SCALE GENOMIC DNA]</scope>
</reference>
<sequence>MLKETSAIVVNVDKSSEPGCHWLAFYCESNNIEFFYLYGNPPKFYGRFVVKVWAVNNDTFCGRWLFKSPHSFESLDLEKQKSFSWISKFLHQIKWEDGELPYNVF</sequence>
<protein>
    <submittedName>
        <fullName evidence="1">Uncharacterized protein</fullName>
    </submittedName>
</protein>
<evidence type="ECO:0000313" key="2">
    <source>
        <dbReference type="Proteomes" id="UP000499080"/>
    </source>
</evidence>
<keyword evidence="2" id="KW-1185">Reference proteome</keyword>
<dbReference type="AlphaFoldDB" id="A0A4Y2D5A3"/>